<name>A0AAE0KFQ6_9PEZI</name>
<dbReference type="EMBL" id="JAULSW010000007">
    <property type="protein sequence ID" value="KAK3375035.1"/>
    <property type="molecule type" value="Genomic_DNA"/>
</dbReference>
<reference evidence="2" key="2">
    <citation type="submission" date="2023-06" db="EMBL/GenBank/DDBJ databases">
        <authorList>
            <consortium name="Lawrence Berkeley National Laboratory"/>
            <person name="Haridas S."/>
            <person name="Hensen N."/>
            <person name="Bonometti L."/>
            <person name="Westerberg I."/>
            <person name="Brannstrom I.O."/>
            <person name="Guillou S."/>
            <person name="Cros-Aarteil S."/>
            <person name="Calhoun S."/>
            <person name="Kuo A."/>
            <person name="Mondo S."/>
            <person name="Pangilinan J."/>
            <person name="Riley R."/>
            <person name="LaButti K."/>
            <person name="Andreopoulos B."/>
            <person name="Lipzen A."/>
            <person name="Chen C."/>
            <person name="Yanf M."/>
            <person name="Daum C."/>
            <person name="Ng V."/>
            <person name="Clum A."/>
            <person name="Steindorff A."/>
            <person name="Ohm R."/>
            <person name="Martin F."/>
            <person name="Silar P."/>
            <person name="Natvig D."/>
            <person name="Lalanne C."/>
            <person name="Gautier V."/>
            <person name="Ament-velasquez S.L."/>
            <person name="Kruys A."/>
            <person name="Hutchinson M.I."/>
            <person name="Powell A.J."/>
            <person name="Barry K."/>
            <person name="Miller A.N."/>
            <person name="Grigoriev I.V."/>
            <person name="Debuchy R."/>
            <person name="Gladieux P."/>
            <person name="Thoren M.H."/>
            <person name="Johannesson H."/>
        </authorList>
    </citation>
    <scope>NUCLEOTIDE SEQUENCE</scope>
    <source>
        <strain evidence="2">CBS 232.78</strain>
    </source>
</reference>
<proteinExistence type="predicted"/>
<feature type="region of interest" description="Disordered" evidence="1">
    <location>
        <begin position="724"/>
        <end position="805"/>
    </location>
</feature>
<protein>
    <submittedName>
        <fullName evidence="2">Uncharacterized protein</fullName>
    </submittedName>
</protein>
<sequence>MERQTAAPTPAPIATAAATQPWTATRCHRLLRPLLAHVASLRKERAWKPLSGHDETRISVQVRKSGDKPVQRKYSTKRAAAAAARKLGGLGTRTGHGNLTTPPRHLPRRQASNRSPHHAALPTPFLRRIRDHQFSSPGNAVDEPEPAPLLPMAMPSTTTAAAAAAATTGSRCYHSGAVCGSRCTFELEFSGFRAMTEPEIFTLYESVFRAFDSLLRATCPRRNRVAGPRSLLALCLRKVPEYVAELEYWDEKDADENGTKSALNDSQVSFEVYSELEALGAVDGWHHLCLVVRAHGVRVIQEAVSDDLLDDAVADLLIRLCREYMPVAEFSDLVDSFVLRRYPRPVNFDQDLFACRDLQPLQTLRKFEASEAPPLLLDRLARLLSSGLLPVDWILTKSFSPLWTLAARRLGSKRPCQDAADFIISSIEMLCRLVSSGAKGTGNETVYRAQQALVRAVGALGSMVLLGHEGSRASVPAARTSNENLDRRVEYIIHTCSEKLGDRGKKDETGTVAARQDLGVYLLALCEFLSFDLRSTSSASTVKGAWEGVLDCKGNASLVLQYDATISLASAMAHCCSRGTNLPANDYVSQLYDKLSTLSLPTHALNGMRVDLAFCLADQTGDLRHLAFAENLRARASMAAAAEAARTLGEPDVGGSNSRISERTSFAGFCWDDGIGEWVMVSTASSTLPTAPPCRRWTRASLPATAGPPGARQRVQRCRDRLARTVLDSESDSAASTTDENESDMGTDEDGETQSTPATETSPISLAGPAKRRFTDDQSQHASSGRKPQKRRQTTPSPPALVSREYGMMRLAVSANTGADDDLLFDDSGEEDEEESSNSSNSVTIGLLSPPKQHRARNAVVASNSRRVSPLERAQQGPPISSRPPLKKRRISTNVIGLDSDDESSDDELSLHY</sequence>
<organism evidence="2 3">
    <name type="scientific">Podospora didyma</name>
    <dbReference type="NCBI Taxonomy" id="330526"/>
    <lineage>
        <taxon>Eukaryota</taxon>
        <taxon>Fungi</taxon>
        <taxon>Dikarya</taxon>
        <taxon>Ascomycota</taxon>
        <taxon>Pezizomycotina</taxon>
        <taxon>Sordariomycetes</taxon>
        <taxon>Sordariomycetidae</taxon>
        <taxon>Sordariales</taxon>
        <taxon>Podosporaceae</taxon>
        <taxon>Podospora</taxon>
    </lineage>
</organism>
<reference evidence="2" key="1">
    <citation type="journal article" date="2023" name="Mol. Phylogenet. Evol.">
        <title>Genome-scale phylogeny and comparative genomics of the fungal order Sordariales.</title>
        <authorList>
            <person name="Hensen N."/>
            <person name="Bonometti L."/>
            <person name="Westerberg I."/>
            <person name="Brannstrom I.O."/>
            <person name="Guillou S."/>
            <person name="Cros-Aarteil S."/>
            <person name="Calhoun S."/>
            <person name="Haridas S."/>
            <person name="Kuo A."/>
            <person name="Mondo S."/>
            <person name="Pangilinan J."/>
            <person name="Riley R."/>
            <person name="LaButti K."/>
            <person name="Andreopoulos B."/>
            <person name="Lipzen A."/>
            <person name="Chen C."/>
            <person name="Yan M."/>
            <person name="Daum C."/>
            <person name="Ng V."/>
            <person name="Clum A."/>
            <person name="Steindorff A."/>
            <person name="Ohm R.A."/>
            <person name="Martin F."/>
            <person name="Silar P."/>
            <person name="Natvig D.O."/>
            <person name="Lalanne C."/>
            <person name="Gautier V."/>
            <person name="Ament-Velasquez S.L."/>
            <person name="Kruys A."/>
            <person name="Hutchinson M.I."/>
            <person name="Powell A.J."/>
            <person name="Barry K."/>
            <person name="Miller A.N."/>
            <person name="Grigoriev I.V."/>
            <person name="Debuchy R."/>
            <person name="Gladieux P."/>
            <person name="Hiltunen Thoren M."/>
            <person name="Johannesson H."/>
        </authorList>
    </citation>
    <scope>NUCLEOTIDE SEQUENCE</scope>
    <source>
        <strain evidence="2">CBS 232.78</strain>
    </source>
</reference>
<feature type="region of interest" description="Disordered" evidence="1">
    <location>
        <begin position="819"/>
        <end position="913"/>
    </location>
</feature>
<gene>
    <name evidence="2" type="ORF">B0H63DRAFT_481624</name>
</gene>
<feature type="region of interest" description="Disordered" evidence="1">
    <location>
        <begin position="89"/>
        <end position="119"/>
    </location>
</feature>
<evidence type="ECO:0000256" key="1">
    <source>
        <dbReference type="SAM" id="MobiDB-lite"/>
    </source>
</evidence>
<keyword evidence="3" id="KW-1185">Reference proteome</keyword>
<dbReference type="Proteomes" id="UP001285441">
    <property type="component" value="Unassembled WGS sequence"/>
</dbReference>
<dbReference type="AlphaFoldDB" id="A0AAE0KFQ6"/>
<feature type="compositionally biased region" description="Acidic residues" evidence="1">
    <location>
        <begin position="739"/>
        <end position="752"/>
    </location>
</feature>
<accession>A0AAE0KFQ6</accession>
<feature type="compositionally biased region" description="Polar residues" evidence="1">
    <location>
        <begin position="753"/>
        <end position="764"/>
    </location>
</feature>
<feature type="compositionally biased region" description="Acidic residues" evidence="1">
    <location>
        <begin position="899"/>
        <end position="913"/>
    </location>
</feature>
<comment type="caution">
    <text evidence="2">The sequence shown here is derived from an EMBL/GenBank/DDBJ whole genome shotgun (WGS) entry which is preliminary data.</text>
</comment>
<feature type="compositionally biased region" description="Acidic residues" evidence="1">
    <location>
        <begin position="819"/>
        <end position="836"/>
    </location>
</feature>
<evidence type="ECO:0000313" key="2">
    <source>
        <dbReference type="EMBL" id="KAK3375035.1"/>
    </source>
</evidence>
<evidence type="ECO:0000313" key="3">
    <source>
        <dbReference type="Proteomes" id="UP001285441"/>
    </source>
</evidence>